<dbReference type="SUPFAM" id="SSF50985">
    <property type="entry name" value="RCC1/BLIP-II"/>
    <property type="match status" value="3"/>
</dbReference>
<dbReference type="InterPro" id="IPR051553">
    <property type="entry name" value="Ran_GTPase-activating"/>
</dbReference>
<dbReference type="PRINTS" id="PR00633">
    <property type="entry name" value="RCCNDNSATION"/>
</dbReference>
<dbReference type="InterPro" id="IPR013783">
    <property type="entry name" value="Ig-like_fold"/>
</dbReference>
<dbReference type="Pfam" id="PF00415">
    <property type="entry name" value="RCC1"/>
    <property type="match status" value="2"/>
</dbReference>
<feature type="chain" id="PRO_5035314355" evidence="3">
    <location>
        <begin position="22"/>
        <end position="1462"/>
    </location>
</feature>
<dbReference type="Gene3D" id="2.60.40.10">
    <property type="entry name" value="Immunoglobulins"/>
    <property type="match status" value="6"/>
</dbReference>
<evidence type="ECO:0000259" key="4">
    <source>
        <dbReference type="Pfam" id="PF25390"/>
    </source>
</evidence>
<dbReference type="GO" id="GO:0016020">
    <property type="term" value="C:membrane"/>
    <property type="evidence" value="ECO:0007669"/>
    <property type="project" value="InterPro"/>
</dbReference>
<gene>
    <name evidence="5" type="ORF">J4E96_11690</name>
</gene>
<dbReference type="PANTHER" id="PTHR45982">
    <property type="entry name" value="REGULATOR OF CHROMOSOME CONDENSATION"/>
    <property type="match status" value="1"/>
</dbReference>
<reference evidence="5" key="1">
    <citation type="submission" date="2021-03" db="EMBL/GenBank/DDBJ databases">
        <title>Pengzhenrongella sicca gen. nov., sp. nov., a new member of suborder Micrococcineae isolated from High-Arctic tundra soil.</title>
        <authorList>
            <person name="Peng F."/>
        </authorList>
    </citation>
    <scope>NUCLEOTIDE SEQUENCE</scope>
    <source>
        <strain evidence="5">LRZ-2</strain>
    </source>
</reference>
<dbReference type="InterPro" id="IPR058923">
    <property type="entry name" value="RCC1-like_dom"/>
</dbReference>
<name>A0A8A4ZED0_9MICO</name>
<evidence type="ECO:0000313" key="5">
    <source>
        <dbReference type="EMBL" id="QTE28058.1"/>
    </source>
</evidence>
<keyword evidence="3" id="KW-0732">Signal</keyword>
<protein>
    <submittedName>
        <fullName evidence="5">Putative Ig domain-containing protein</fullName>
    </submittedName>
</protein>
<dbReference type="Proteomes" id="UP000663937">
    <property type="component" value="Chromosome"/>
</dbReference>
<dbReference type="Pfam" id="PF25390">
    <property type="entry name" value="WD40_RLD"/>
    <property type="match status" value="2"/>
</dbReference>
<evidence type="ECO:0000313" key="6">
    <source>
        <dbReference type="Proteomes" id="UP000663937"/>
    </source>
</evidence>
<feature type="domain" description="RCC1-like" evidence="4">
    <location>
        <begin position="53"/>
        <end position="243"/>
    </location>
</feature>
<keyword evidence="2" id="KW-0677">Repeat</keyword>
<proteinExistence type="predicted"/>
<organism evidence="5 6">
    <name type="scientific">Pengzhenrongella sicca</name>
    <dbReference type="NCBI Taxonomy" id="2819238"/>
    <lineage>
        <taxon>Bacteria</taxon>
        <taxon>Bacillati</taxon>
        <taxon>Actinomycetota</taxon>
        <taxon>Actinomycetes</taxon>
        <taxon>Micrococcales</taxon>
        <taxon>Pengzhenrongella</taxon>
    </lineage>
</organism>
<dbReference type="PROSITE" id="PS50012">
    <property type="entry name" value="RCC1_3"/>
    <property type="match status" value="6"/>
</dbReference>
<dbReference type="SUPFAM" id="SSF49313">
    <property type="entry name" value="Cadherin-like"/>
    <property type="match status" value="5"/>
</dbReference>
<dbReference type="RefSeq" id="WP_227422286.1">
    <property type="nucleotide sequence ID" value="NZ_CP071868.1"/>
</dbReference>
<dbReference type="GO" id="GO:0005975">
    <property type="term" value="P:carbohydrate metabolic process"/>
    <property type="evidence" value="ECO:0007669"/>
    <property type="project" value="UniProtKB-ARBA"/>
</dbReference>
<dbReference type="InterPro" id="IPR015919">
    <property type="entry name" value="Cadherin-like_sf"/>
</dbReference>
<accession>A0A8A4ZED0</accession>
<feature type="signal peptide" evidence="3">
    <location>
        <begin position="1"/>
        <end position="21"/>
    </location>
</feature>
<keyword evidence="6" id="KW-1185">Reference proteome</keyword>
<dbReference type="GO" id="GO:0005509">
    <property type="term" value="F:calcium ion binding"/>
    <property type="evidence" value="ECO:0007669"/>
    <property type="project" value="InterPro"/>
</dbReference>
<evidence type="ECO:0000256" key="2">
    <source>
        <dbReference type="ARBA" id="ARBA00022737"/>
    </source>
</evidence>
<sequence>MSLVLVFAAVLVPSVATVAHAVPTVLGDATIAPAVGSTGGGTSVQIDLPGAAWSTVDAGSRHTLGLARDGSVYSWGKNDSGQLGNGTLTDSSVPTRVSLPLPTGVTATGVAAGADFSLAVASDGTVWSWGANGRGQLGLGTTTSSLTPQQVPGPSGVRLLTAGDQFAVVQDGSYKLWSWGANDAGQLGIGSQIDATSPTRVVGLPDSFYVDYLSVGARHVIATSFYEVFGWGDNTYGQLGDKVAAKRSTSATSLFVGGLRSAYYAGFAVGDSTFMRTGDGGVYAFGRNDQGQLGLGTFSASSTARQLVFAEGAVAPIAMVGGPGFVAATMSNGAVLTWGDNRYGQLGRPVTTRSATPGVAVGLAPESRITATARGVVLVAAEGTATAWGTNDAGQLGDGTSTFRPSPVAVRYPLDPGRVLFGTTAATAVTRVSPTRFAAVTPARAAGVVSVAVETRTAGGTVGPTAVLTGAYTFTATAPPELGIWFLPTALLGSPYSVTIPARSPVPVTFAVSEGALPAGMSLDAATGRLAGTPTAFAPEGALAITATNAYGVATLRSSLTVAIPPTIEDKALAPAATGRGYYQRLALTGPQATVAVTSGALPDGISARVVTGTGWEVPRSVVLAGTPTTAGTFTFALTVSTTTAAQTRSYSITVGVSPRVSSPIPPSGTIGAPYSFAFAAAGSTPIEYSVNAGSLPPGLTLNPATGVLAGTPTATGRFGVVVGTTNTFAHEATDVVIRIAGPSLSSPTSPAVGATAGGTNTIVSAPAPRFSELTTTTGSATLGLTADGNVWAWGTGAAPLLSERGSDIDALTPARLALALPAGLRVAHLVEGSASTFLASDASVWTLDADASSPTGTRATKVPFTLPAGVTITAAAAGADFRLALASDGSVWAWGANDKNQLGDGTTTARDVPVRTAMPAGTTVAAISAAAGSPLAVDAAGGIWSWGVDVSQVCAPWDDCPPLLHATPTRLPTPASLTAAKVVSGPNAALVLTRDGALWSWGDNWYGQLGQAEAAGAAFARVAIPLEPGATVRSASLSREGAVAVSSDGSVWRWGRLQCAVDLGVEDCGKFDDGGEYEAPTLVAAPTDTDAVAASACRQCGVALTTDGAVWGWGANSAGQLGDGSTQRRPAPVVARAPFKITGVAFDSAAATIIGGTGGGTVTVLTPSHAAGPVDVLVTSTRPNGSPGPAVRYSGAFTYGGAPVITSGAPPAAMTKIAYSFAVKTTGTTPLTFAISAGALPAGLTLNGSTGLIAGTPTTAGTASFTVRVTNAFGAATAAYTLQVTAGVAPKITTAGPPAGMTKLAYSFAVKASGTAPMTYSVSVGSLPVGLTLNSSTGIISGTPTTAGSKSFTVRVANAWGTTSAAYTMTVTAGAAPKMTSAAPPAATVRVAYSYRVTASGTTPLTFSVSTGKLPAGLALNSSTGVISGTPTTSGTSSFTIRATNAWGTASVAQTLMVKAG</sequence>
<keyword evidence="1" id="KW-0344">Guanine-nucleotide releasing factor</keyword>
<evidence type="ECO:0000256" key="1">
    <source>
        <dbReference type="ARBA" id="ARBA00022658"/>
    </source>
</evidence>
<dbReference type="EMBL" id="CP071868">
    <property type="protein sequence ID" value="QTE28058.1"/>
    <property type="molecule type" value="Genomic_DNA"/>
</dbReference>
<feature type="domain" description="RCC1-like" evidence="4">
    <location>
        <begin position="791"/>
        <end position="1144"/>
    </location>
</feature>
<dbReference type="PANTHER" id="PTHR45982:SF1">
    <property type="entry name" value="REGULATOR OF CHROMOSOME CONDENSATION"/>
    <property type="match status" value="1"/>
</dbReference>
<dbReference type="Gene3D" id="2.130.10.30">
    <property type="entry name" value="Regulator of chromosome condensation 1/beta-lactamase-inhibitor protein II"/>
    <property type="match status" value="4"/>
</dbReference>
<dbReference type="InterPro" id="IPR000408">
    <property type="entry name" value="Reg_chr_condens"/>
</dbReference>
<evidence type="ECO:0000256" key="3">
    <source>
        <dbReference type="SAM" id="SignalP"/>
    </source>
</evidence>
<dbReference type="KEGG" id="psic:J4E96_11690"/>
<dbReference type="Pfam" id="PF05345">
    <property type="entry name" value="He_PIG"/>
    <property type="match status" value="5"/>
</dbReference>
<dbReference type="InterPro" id="IPR009091">
    <property type="entry name" value="RCC1/BLIP-II"/>
</dbReference>